<evidence type="ECO:0000313" key="2">
    <source>
        <dbReference type="EMBL" id="GAA1639870.1"/>
    </source>
</evidence>
<dbReference type="InterPro" id="IPR035986">
    <property type="entry name" value="PKD_dom_sf"/>
</dbReference>
<protein>
    <recommendedName>
        <fullName evidence="1">PKD domain-containing protein</fullName>
    </recommendedName>
</protein>
<accession>A0ABP4R7K0</accession>
<dbReference type="EMBL" id="BAAANE010000005">
    <property type="protein sequence ID" value="GAA1639870.1"/>
    <property type="molecule type" value="Genomic_DNA"/>
</dbReference>
<reference evidence="3" key="1">
    <citation type="journal article" date="2019" name="Int. J. Syst. Evol. Microbiol.">
        <title>The Global Catalogue of Microorganisms (GCM) 10K type strain sequencing project: providing services to taxonomists for standard genome sequencing and annotation.</title>
        <authorList>
            <consortium name="The Broad Institute Genomics Platform"/>
            <consortium name="The Broad Institute Genome Sequencing Center for Infectious Disease"/>
            <person name="Wu L."/>
            <person name="Ma J."/>
        </authorList>
    </citation>
    <scope>NUCLEOTIDE SEQUENCE [LARGE SCALE GENOMIC DNA]</scope>
    <source>
        <strain evidence="3">JCM 14306</strain>
    </source>
</reference>
<dbReference type="Gene3D" id="2.60.40.10">
    <property type="entry name" value="Immunoglobulins"/>
    <property type="match status" value="1"/>
</dbReference>
<evidence type="ECO:0000313" key="3">
    <source>
        <dbReference type="Proteomes" id="UP001501319"/>
    </source>
</evidence>
<dbReference type="CDD" id="cd00146">
    <property type="entry name" value="PKD"/>
    <property type="match status" value="1"/>
</dbReference>
<comment type="caution">
    <text evidence="2">The sequence shown here is derived from an EMBL/GenBank/DDBJ whole genome shotgun (WGS) entry which is preliminary data.</text>
</comment>
<name>A0ABP4R7K0_9ACTN</name>
<dbReference type="SUPFAM" id="SSF49299">
    <property type="entry name" value="PKD domain"/>
    <property type="match status" value="1"/>
</dbReference>
<dbReference type="InterPro" id="IPR000601">
    <property type="entry name" value="PKD_dom"/>
</dbReference>
<sequence>MPPTQVVVRRLPQPQDVRWEQILTENKEVLFPKLGVKVQPAGRTLVNLDTIVYTDESRVSTKTVTLLGFPVVVEATPMSYSWDFGDGGPVLITSTPGKPYPAKEITHKYMKRGSTKVTLTTNYAARFNVADTGWQYVDGTVPIAGPPTVLLVREAVPVLVDPPR</sequence>
<gene>
    <name evidence="2" type="ORF">GCM10009744_31840</name>
</gene>
<dbReference type="InterPro" id="IPR013783">
    <property type="entry name" value="Ig-like_fold"/>
</dbReference>
<organism evidence="2 3">
    <name type="scientific">Kribbella alba</name>
    <dbReference type="NCBI Taxonomy" id="190197"/>
    <lineage>
        <taxon>Bacteria</taxon>
        <taxon>Bacillati</taxon>
        <taxon>Actinomycetota</taxon>
        <taxon>Actinomycetes</taxon>
        <taxon>Propionibacteriales</taxon>
        <taxon>Kribbellaceae</taxon>
        <taxon>Kribbella</taxon>
    </lineage>
</organism>
<evidence type="ECO:0000259" key="1">
    <source>
        <dbReference type="PROSITE" id="PS50093"/>
    </source>
</evidence>
<proteinExistence type="predicted"/>
<keyword evidence="3" id="KW-1185">Reference proteome</keyword>
<dbReference type="PROSITE" id="PS50093">
    <property type="entry name" value="PKD"/>
    <property type="match status" value="1"/>
</dbReference>
<feature type="domain" description="PKD" evidence="1">
    <location>
        <begin position="76"/>
        <end position="122"/>
    </location>
</feature>
<dbReference type="RefSeq" id="WP_344112216.1">
    <property type="nucleotide sequence ID" value="NZ_BAAANE010000005.1"/>
</dbReference>
<dbReference type="Proteomes" id="UP001501319">
    <property type="component" value="Unassembled WGS sequence"/>
</dbReference>
<dbReference type="Pfam" id="PF00801">
    <property type="entry name" value="PKD"/>
    <property type="match status" value="1"/>
</dbReference>